<protein>
    <recommendedName>
        <fullName evidence="3">Capsular biosynthesis protein</fullName>
    </recommendedName>
</protein>
<dbReference type="InterPro" id="IPR007833">
    <property type="entry name" value="Capsule_polysaccharide_synth"/>
</dbReference>
<sequence>MSKYVKSLLDSRRVLLLQGPMGNFFTRLAKWLNQEKIECFKVNFNGGDQFFSKTMQNCFSYTDTLENFPLWLENFIIEHQIDAIVCFGDCRFYHVIAKEISLRCKVKFFAFEEGYIRPDYITFEQDGVNFYSNFQDAFITGYSSRQRITIKNIEPVHNQFSMMVLSAILYYWFWTINQINYPNYQHHRQIAPKLELYYWCISGVRRIKNYFFEKLCFKQFIRKYSKKYFVFALQVHNDSQILTHSDLKKVELYIEKVMKNFAQYANDDQHLVLKHHPMDRGYRNYSKLIKTLERELNLSGRVHYFCDVHLPTLLKHSLGMVTVNSTTGIQALYHGIPVKTLGHAIYNLPGLINQYPLQKFWKEPGIVDIKYFYSFRNQLIEYSQLNGSFYGKSPWMKLDH</sequence>
<dbReference type="Proteomes" id="UP000064939">
    <property type="component" value="Chromosome"/>
</dbReference>
<name>A0A0N9VBP4_9GAMM</name>
<proteinExistence type="predicted"/>
<dbReference type="GO" id="GO:0015774">
    <property type="term" value="P:polysaccharide transport"/>
    <property type="evidence" value="ECO:0007669"/>
    <property type="project" value="InterPro"/>
</dbReference>
<evidence type="ECO:0008006" key="3">
    <source>
        <dbReference type="Google" id="ProtNLM"/>
    </source>
</evidence>
<evidence type="ECO:0000313" key="2">
    <source>
        <dbReference type="Proteomes" id="UP000064939"/>
    </source>
</evidence>
<reference evidence="1 2" key="1">
    <citation type="journal article" date="2015" name="Int. J. Syst. Evol. Microbiol.">
        <title>Acinetobacter equi sp. nov. isolated from horse faeces.</title>
        <authorList>
            <person name="Poppel M.T."/>
            <person name="Skiebe E."/>
            <person name="Laue M."/>
            <person name="Bergmann H."/>
            <person name="Ebersberger I."/>
            <person name="Garn T."/>
            <person name="Fruth A."/>
            <person name="Baumgardt S."/>
            <person name="Busse H.J."/>
            <person name="Wilharm G."/>
        </authorList>
    </citation>
    <scope>NUCLEOTIDE SEQUENCE [LARGE SCALE GENOMIC DNA]</scope>
    <source>
        <strain evidence="1 2">114</strain>
    </source>
</reference>
<dbReference type="KEGG" id="aei:AOY20_03575"/>
<keyword evidence="2" id="KW-1185">Reference proteome</keyword>
<dbReference type="GO" id="GO:0000271">
    <property type="term" value="P:polysaccharide biosynthetic process"/>
    <property type="evidence" value="ECO:0007669"/>
    <property type="project" value="InterPro"/>
</dbReference>
<organism evidence="1 2">
    <name type="scientific">Acinetobacter equi</name>
    <dbReference type="NCBI Taxonomy" id="1324350"/>
    <lineage>
        <taxon>Bacteria</taxon>
        <taxon>Pseudomonadati</taxon>
        <taxon>Pseudomonadota</taxon>
        <taxon>Gammaproteobacteria</taxon>
        <taxon>Moraxellales</taxon>
        <taxon>Moraxellaceae</taxon>
        <taxon>Acinetobacter</taxon>
    </lineage>
</organism>
<dbReference type="EMBL" id="CP012808">
    <property type="protein sequence ID" value="ALH94684.1"/>
    <property type="molecule type" value="Genomic_DNA"/>
</dbReference>
<dbReference type="AlphaFoldDB" id="A0A0N9VBP4"/>
<dbReference type="STRING" id="1324350.AOY20_03575"/>
<gene>
    <name evidence="1" type="ORF">AOY20_03575</name>
</gene>
<evidence type="ECO:0000313" key="1">
    <source>
        <dbReference type="EMBL" id="ALH94684.1"/>
    </source>
</evidence>
<accession>A0A0N9VBP4</accession>
<dbReference type="Pfam" id="PF05159">
    <property type="entry name" value="Capsule_synth"/>
    <property type="match status" value="1"/>
</dbReference>
<dbReference type="CDD" id="cd16441">
    <property type="entry name" value="beta_Kdo_transferase_KpsS"/>
    <property type="match status" value="1"/>
</dbReference>
<dbReference type="OrthoDB" id="9794206at2"/>